<dbReference type="PANTHER" id="PTHR33490">
    <property type="entry name" value="BLR5614 PROTEIN-RELATED"/>
    <property type="match status" value="1"/>
</dbReference>
<dbReference type="SUPFAM" id="SSF54001">
    <property type="entry name" value="Cysteine proteinases"/>
    <property type="match status" value="1"/>
</dbReference>
<evidence type="ECO:0000259" key="1">
    <source>
        <dbReference type="SMART" id="SM00460"/>
    </source>
</evidence>
<dbReference type="EMBL" id="QWFX01000005">
    <property type="protein sequence ID" value="RIJ32853.1"/>
    <property type="molecule type" value="Genomic_DNA"/>
</dbReference>
<accession>A0A399RR79</accession>
<dbReference type="Proteomes" id="UP000266385">
    <property type="component" value="Unassembled WGS sequence"/>
</dbReference>
<dbReference type="Gene3D" id="2.60.40.2250">
    <property type="match status" value="1"/>
</dbReference>
<organism evidence="2 3">
    <name type="scientific">Henriciella mobilis</name>
    <dbReference type="NCBI Taxonomy" id="2305467"/>
    <lineage>
        <taxon>Bacteria</taxon>
        <taxon>Pseudomonadati</taxon>
        <taxon>Pseudomonadota</taxon>
        <taxon>Alphaproteobacteria</taxon>
        <taxon>Hyphomonadales</taxon>
        <taxon>Hyphomonadaceae</taxon>
        <taxon>Henriciella</taxon>
    </lineage>
</organism>
<comment type="caution">
    <text evidence="2">The sequence shown here is derived from an EMBL/GenBank/DDBJ whole genome shotgun (WGS) entry which is preliminary data.</text>
</comment>
<evidence type="ECO:0000313" key="2">
    <source>
        <dbReference type="EMBL" id="RIJ32853.1"/>
    </source>
</evidence>
<reference evidence="2 3" key="1">
    <citation type="submission" date="2018-08" db="EMBL/GenBank/DDBJ databases">
        <title>Henriciella mobilis sp. nov., isolated from seawater.</title>
        <authorList>
            <person name="Cheng H."/>
            <person name="Wu Y.-H."/>
            <person name="Xu X.-W."/>
            <person name="Guo L.-L."/>
        </authorList>
    </citation>
    <scope>NUCLEOTIDE SEQUENCE [LARGE SCALE GENOMIC DNA]</scope>
    <source>
        <strain evidence="2 3">JN25</strain>
    </source>
</reference>
<dbReference type="RefSeq" id="WP_119374934.1">
    <property type="nucleotide sequence ID" value="NZ_QWFX01000005.1"/>
</dbReference>
<dbReference type="InterPro" id="IPR002931">
    <property type="entry name" value="Transglutaminase-like"/>
</dbReference>
<name>A0A399RR79_9PROT</name>
<proteinExistence type="predicted"/>
<dbReference type="Pfam" id="PF01841">
    <property type="entry name" value="Transglut_core"/>
    <property type="match status" value="1"/>
</dbReference>
<dbReference type="OrthoDB" id="5438043at2"/>
<gene>
    <name evidence="2" type="ORF">D1223_03110</name>
</gene>
<dbReference type="InterPro" id="IPR038765">
    <property type="entry name" value="Papain-like_cys_pep_sf"/>
</dbReference>
<evidence type="ECO:0000313" key="3">
    <source>
        <dbReference type="Proteomes" id="UP000266385"/>
    </source>
</evidence>
<feature type="domain" description="Transglutaminase-like" evidence="1">
    <location>
        <begin position="158"/>
        <end position="218"/>
    </location>
</feature>
<dbReference type="Gene3D" id="3.10.620.30">
    <property type="match status" value="1"/>
</dbReference>
<dbReference type="AlphaFoldDB" id="A0A399RR79"/>
<protein>
    <submittedName>
        <fullName evidence="2">Transglutaminase family protein</fullName>
    </submittedName>
</protein>
<dbReference type="SMART" id="SM00460">
    <property type="entry name" value="TGc"/>
    <property type="match status" value="1"/>
</dbReference>
<sequence length="264" mass="28818">MRVKIDASLDYALPGAADVLLAIEALAGDDQTIVAERLDVFGPATLSPVEGWDELGRRRWMNAGGQIRVEYEATVDVSRPSVQLTGMQVPPRRRLPAEVIPFLFPSRFCESDRLETFVMTRFGQLTGGDQVLAMVDWILANFAYVPGASTPETTATDSFLKRQGVCRDYAHVLISFARAAGIPARMVSAYAPGLQPPDFHAVAEVWLDGAWRLVDPARMSNENELVRICSGRDATDISFMTIFGMADMLSQSVAVSVLAPGSYS</sequence>
<dbReference type="PANTHER" id="PTHR33490:SF12">
    <property type="entry name" value="BLL5557 PROTEIN"/>
    <property type="match status" value="1"/>
</dbReference>
<keyword evidence="3" id="KW-1185">Reference proteome</keyword>